<dbReference type="Gene3D" id="3.30.310.100">
    <property type="entry name" value="YugN-like"/>
    <property type="match status" value="1"/>
</dbReference>
<dbReference type="AlphaFoldDB" id="A0A2R6Y1I7"/>
<sequence length="131" mass="15013">MIRYESPLIGQTFTFGELRNRLEELGFHLNETFNYRFGAFDYVLEKSKSSYDYYLRLTVSVVKGFLESADAVVKIEEIYAIGALYHHGFQDHLDIPQPLQKKAQEIVTGLPRHLSHATQARTNIETASTSL</sequence>
<evidence type="ECO:0000313" key="1">
    <source>
        <dbReference type="EMBL" id="PTQ56544.1"/>
    </source>
</evidence>
<gene>
    <name evidence="1" type="ORF">BSOLF_0096</name>
</gene>
<name>A0A2R6Y1I7_9BACL</name>
<dbReference type="Proteomes" id="UP000244338">
    <property type="component" value="Unassembled WGS sequence"/>
</dbReference>
<dbReference type="InterPro" id="IPR014967">
    <property type="entry name" value="Uncharacterised_YugN-like"/>
</dbReference>
<dbReference type="InterPro" id="IPR036491">
    <property type="entry name" value="YugN-like_sf"/>
</dbReference>
<evidence type="ECO:0000313" key="2">
    <source>
        <dbReference type="Proteomes" id="UP000244338"/>
    </source>
</evidence>
<dbReference type="EMBL" id="PEBX01000025">
    <property type="protein sequence ID" value="PTQ56544.1"/>
    <property type="molecule type" value="Genomic_DNA"/>
</dbReference>
<comment type="caution">
    <text evidence="1">The sequence shown here is derived from an EMBL/GenBank/DDBJ whole genome shotgun (WGS) entry which is preliminary data.</text>
</comment>
<protein>
    <submittedName>
        <fullName evidence="1">Uncharacterized protein</fullName>
    </submittedName>
</protein>
<organism evidence="1 2">
    <name type="scientific">Candidatus Carbonibacillus altaicus</name>
    <dbReference type="NCBI Taxonomy" id="2163959"/>
    <lineage>
        <taxon>Bacteria</taxon>
        <taxon>Bacillati</taxon>
        <taxon>Bacillota</taxon>
        <taxon>Bacilli</taxon>
        <taxon>Bacillales</taxon>
        <taxon>Candidatus Carbonibacillus</taxon>
    </lineage>
</organism>
<dbReference type="SUPFAM" id="SSF160755">
    <property type="entry name" value="YugN-like"/>
    <property type="match status" value="1"/>
</dbReference>
<accession>A0A2R6Y1I7</accession>
<reference evidence="2" key="1">
    <citation type="journal article" date="2018" name="Sci. Rep.">
        <title>Lignite coal burning seam in the remote Altai Mountains harbors a hydrogen-driven thermophilic microbial community.</title>
        <authorList>
            <person name="Kadnikov V.V."/>
            <person name="Mardanov A.V."/>
            <person name="Ivasenko D.A."/>
            <person name="Antsiferov D.V."/>
            <person name="Beletsky A.V."/>
            <person name="Karnachuk O.V."/>
            <person name="Ravin N.V."/>
        </authorList>
    </citation>
    <scope>NUCLEOTIDE SEQUENCE [LARGE SCALE GENOMIC DNA]</scope>
</reference>
<dbReference type="Pfam" id="PF08868">
    <property type="entry name" value="YugN"/>
    <property type="match status" value="1"/>
</dbReference>
<proteinExistence type="predicted"/>